<comment type="caution">
    <text evidence="2">The sequence shown here is derived from an EMBL/GenBank/DDBJ whole genome shotgun (WGS) entry which is preliminary data.</text>
</comment>
<dbReference type="EMBL" id="BMAV01004001">
    <property type="protein sequence ID" value="GFY44009.1"/>
    <property type="molecule type" value="Genomic_DNA"/>
</dbReference>
<protein>
    <submittedName>
        <fullName evidence="2">Uncharacterized protein</fullName>
    </submittedName>
</protein>
<name>A0A8X6X0W7_9ARAC</name>
<evidence type="ECO:0000256" key="1">
    <source>
        <dbReference type="SAM" id="MobiDB-lite"/>
    </source>
</evidence>
<sequence>MRDPPQVWLVEQGGKSPGALSATPTPPQRTDVATNHTSLHNLHQKPPIDPSRHNFGIKGACLCRKESSHSIVGKGCTRNLGGKGPPFQETTLALSFGRWATDQGEALTTQVR</sequence>
<dbReference type="AlphaFoldDB" id="A0A8X6X0W7"/>
<reference evidence="2" key="1">
    <citation type="submission" date="2020-08" db="EMBL/GenBank/DDBJ databases">
        <title>Multicomponent nature underlies the extraordinary mechanical properties of spider dragline silk.</title>
        <authorList>
            <person name="Kono N."/>
            <person name="Nakamura H."/>
            <person name="Mori M."/>
            <person name="Yoshida Y."/>
            <person name="Ohtoshi R."/>
            <person name="Malay A.D."/>
            <person name="Moran D.A.P."/>
            <person name="Tomita M."/>
            <person name="Numata K."/>
            <person name="Arakawa K."/>
        </authorList>
    </citation>
    <scope>NUCLEOTIDE SEQUENCE</scope>
</reference>
<organism evidence="2 3">
    <name type="scientific">Trichonephila inaurata madagascariensis</name>
    <dbReference type="NCBI Taxonomy" id="2747483"/>
    <lineage>
        <taxon>Eukaryota</taxon>
        <taxon>Metazoa</taxon>
        <taxon>Ecdysozoa</taxon>
        <taxon>Arthropoda</taxon>
        <taxon>Chelicerata</taxon>
        <taxon>Arachnida</taxon>
        <taxon>Araneae</taxon>
        <taxon>Araneomorphae</taxon>
        <taxon>Entelegynae</taxon>
        <taxon>Araneoidea</taxon>
        <taxon>Nephilidae</taxon>
        <taxon>Trichonephila</taxon>
        <taxon>Trichonephila inaurata</taxon>
    </lineage>
</organism>
<accession>A0A8X6X0W7</accession>
<keyword evidence="3" id="KW-1185">Reference proteome</keyword>
<gene>
    <name evidence="2" type="ORF">TNIN_441061</name>
</gene>
<evidence type="ECO:0000313" key="3">
    <source>
        <dbReference type="Proteomes" id="UP000886998"/>
    </source>
</evidence>
<evidence type="ECO:0000313" key="2">
    <source>
        <dbReference type="EMBL" id="GFY44009.1"/>
    </source>
</evidence>
<dbReference type="Proteomes" id="UP000886998">
    <property type="component" value="Unassembled WGS sequence"/>
</dbReference>
<proteinExistence type="predicted"/>
<feature type="region of interest" description="Disordered" evidence="1">
    <location>
        <begin position="1"/>
        <end position="30"/>
    </location>
</feature>